<evidence type="ECO:0000313" key="3">
    <source>
        <dbReference type="EMBL" id="GAA0156775.1"/>
    </source>
</evidence>
<feature type="compositionally biased region" description="Polar residues" evidence="1">
    <location>
        <begin position="259"/>
        <end position="273"/>
    </location>
</feature>
<dbReference type="Pfam" id="PF21745">
    <property type="entry name" value="PMI1_PMIR1-2_C"/>
    <property type="match status" value="1"/>
</dbReference>
<feature type="region of interest" description="Disordered" evidence="1">
    <location>
        <begin position="388"/>
        <end position="440"/>
    </location>
</feature>
<feature type="region of interest" description="Disordered" evidence="1">
    <location>
        <begin position="33"/>
        <end position="72"/>
    </location>
</feature>
<feature type="domain" description="C2 NT-type" evidence="2">
    <location>
        <begin position="91"/>
        <end position="239"/>
    </location>
</feature>
<dbReference type="Proteomes" id="UP001454036">
    <property type="component" value="Unassembled WGS sequence"/>
</dbReference>
<feature type="region of interest" description="Disordered" evidence="1">
    <location>
        <begin position="249"/>
        <end position="302"/>
    </location>
</feature>
<feature type="compositionally biased region" description="Polar residues" evidence="1">
    <location>
        <begin position="703"/>
        <end position="713"/>
    </location>
</feature>
<feature type="compositionally biased region" description="Polar residues" evidence="1">
    <location>
        <begin position="429"/>
        <end position="438"/>
    </location>
</feature>
<accession>A0AAV3PYN4</accession>
<keyword evidence="4" id="KW-1185">Reference proteome</keyword>
<dbReference type="PANTHER" id="PTHR33414:SF1">
    <property type="entry name" value="PROTEIN PLASTID MOVEMENT IMPAIRED 1-RELATED 1"/>
    <property type="match status" value="1"/>
</dbReference>
<feature type="compositionally biased region" description="Basic and acidic residues" evidence="1">
    <location>
        <begin position="61"/>
        <end position="72"/>
    </location>
</feature>
<comment type="caution">
    <text evidence="3">The sequence shown here is derived from an EMBL/GenBank/DDBJ whole genome shotgun (WGS) entry which is preliminary data.</text>
</comment>
<organism evidence="3 4">
    <name type="scientific">Lithospermum erythrorhizon</name>
    <name type="common">Purple gromwell</name>
    <name type="synonym">Lithospermum officinale var. erythrorhizon</name>
    <dbReference type="NCBI Taxonomy" id="34254"/>
    <lineage>
        <taxon>Eukaryota</taxon>
        <taxon>Viridiplantae</taxon>
        <taxon>Streptophyta</taxon>
        <taxon>Embryophyta</taxon>
        <taxon>Tracheophyta</taxon>
        <taxon>Spermatophyta</taxon>
        <taxon>Magnoliopsida</taxon>
        <taxon>eudicotyledons</taxon>
        <taxon>Gunneridae</taxon>
        <taxon>Pentapetalae</taxon>
        <taxon>asterids</taxon>
        <taxon>lamiids</taxon>
        <taxon>Boraginales</taxon>
        <taxon>Boraginaceae</taxon>
        <taxon>Boraginoideae</taxon>
        <taxon>Lithospermeae</taxon>
        <taxon>Lithospermum</taxon>
    </lineage>
</organism>
<dbReference type="PANTHER" id="PTHR33414">
    <property type="entry name" value="PROTEIN PLASTID MOVEMENT IMPAIRED 1-RELATED 1"/>
    <property type="match status" value="1"/>
</dbReference>
<dbReference type="Pfam" id="PF10358">
    <property type="entry name" value="NT-C2"/>
    <property type="match status" value="1"/>
</dbReference>
<feature type="compositionally biased region" description="Polar residues" evidence="1">
    <location>
        <begin position="1160"/>
        <end position="1173"/>
    </location>
</feature>
<feature type="region of interest" description="Disordered" evidence="1">
    <location>
        <begin position="1144"/>
        <end position="1173"/>
    </location>
</feature>
<evidence type="ECO:0000259" key="2">
    <source>
        <dbReference type="PROSITE" id="PS51840"/>
    </source>
</evidence>
<dbReference type="AlphaFoldDB" id="A0AAV3PYN4"/>
<feature type="compositionally biased region" description="Basic and acidic residues" evidence="1">
    <location>
        <begin position="249"/>
        <end position="258"/>
    </location>
</feature>
<evidence type="ECO:0000313" key="4">
    <source>
        <dbReference type="Proteomes" id="UP001454036"/>
    </source>
</evidence>
<reference evidence="3 4" key="1">
    <citation type="submission" date="2024-01" db="EMBL/GenBank/DDBJ databases">
        <title>The complete chloroplast genome sequence of Lithospermum erythrorhizon: insights into the phylogenetic relationship among Boraginaceae species and the maternal lineages of purple gromwells.</title>
        <authorList>
            <person name="Okada T."/>
            <person name="Watanabe K."/>
        </authorList>
    </citation>
    <scope>NUCLEOTIDE SEQUENCE [LARGE SCALE GENOMIC DNA]</scope>
</reference>
<feature type="compositionally biased region" description="Basic and acidic residues" evidence="1">
    <location>
        <begin position="275"/>
        <end position="286"/>
    </location>
</feature>
<evidence type="ECO:0000256" key="1">
    <source>
        <dbReference type="SAM" id="MobiDB-lite"/>
    </source>
</evidence>
<feature type="region of interest" description="Disordered" evidence="1">
    <location>
        <begin position="703"/>
        <end position="735"/>
    </location>
</feature>
<feature type="compositionally biased region" description="Polar residues" evidence="1">
    <location>
        <begin position="405"/>
        <end position="415"/>
    </location>
</feature>
<dbReference type="InterPro" id="IPR039614">
    <property type="entry name" value="PMI1-like"/>
</dbReference>
<protein>
    <recommendedName>
        <fullName evidence="2">C2 NT-type domain-containing protein</fullName>
    </recommendedName>
</protein>
<name>A0AAV3PYN4_LITER</name>
<dbReference type="PROSITE" id="PS51840">
    <property type="entry name" value="C2_NT"/>
    <property type="match status" value="1"/>
</dbReference>
<feature type="region of interest" description="Disordered" evidence="1">
    <location>
        <begin position="850"/>
        <end position="869"/>
    </location>
</feature>
<gene>
    <name evidence="3" type="ORF">LIER_14183</name>
</gene>
<feature type="compositionally biased region" description="Low complexity" evidence="1">
    <location>
        <begin position="287"/>
        <end position="296"/>
    </location>
</feature>
<proteinExistence type="predicted"/>
<dbReference type="InterPro" id="IPR019448">
    <property type="entry name" value="NT-C2"/>
</dbReference>
<sequence length="1202" mass="132524">MMPTRGESKKKIGENSGGEKLLNDIEAISKSLYPARSHQNGSSSSAFSRSKSIGKAPLPESRSKLKEVNRDLGEKEKEKKSIWSWRGLKALTHIRNRRFNCAFSLQVHSVEGLPPFFDDLILVVRWKRRDEELVTRPVTVINGVAEFEDYLTHSCSVYGSRSGPHHSAKYEAKHFLLYVSVSGTPELDLGKHRMDLTRILPLTLEELEEEKSSGKWTTSFKLSGKGKGAVLNVSFGYMVIGNNLSVHSSDKNVTDVKNSRQNSESVLKSQRLNSHGKDGSGLRRVESLPVRSPSSSRSEEEIKDLHEIFPSSISELSESVRVLYQKLDEERVSDSVEGLKSGTFKSSDAGEEDKLNHGEFEFSIMGQEVEPSSQEPVKLEDGMATITQCTNTASPKSETDHTTIDMENSESNPSVDDSGKPQQDEVVVSDNNSETFETPTAELQLKDLESAGDSVPGIAMDETSSQCIETRHLAIDTHQDIPKVDDAQGHPFVYDSGKRQHDEIGGSCYDSVTVEKSAKELLLEDLESALDCASGLETEGIDLQEGEHLNEDLEEVKSNYSGIDDGISLSLDDVALDDVDSVANEFLNMLGIEDSPSGMSSNSDPESPRERLLRQFERDTLADGFSLFDSDMDSIQAEFEYNISAYSDWRFSGELDRPSLVGESEVMDSMGTVPTRSVSKASELEGLENEALMHEWGLNERAFQSSPPQSRSGFGSPIDLHPEDPHELPPLGEGLGPFIQTRSGGFLRSMNPSFFKNAKNEGNLVMQVSSPVVMPAEMGSGVMEIMQHLASIGIEKLSVQANKLMPLDEITGKTMQQIAWEGLGRLDEPQRQDHMLLEAELEHNIFVQGNRMEERSSKPRSSQAKARSVQGMDAEYVSLEDLAPLAMEKIEALSVEGLRVQSGMSDEDAPSNITPQSIGEFSALEGKRVNGGSVGLEGTGGLKLLDIKGNNDDVDGLMGLSLTLDEWMKLDAGEFDDEDDISERTSRILAAHHANSLQMFSAKSQGEKRRGKGRKGGLLGNNFTVALMVQLRDPLRNYELVGTPMLALIQVERVFVPPKPKIYNTMSEIVHSNEEEDEPKISKKEEVTEEIKEEKLPEKEQIPQYKITEVHCAGFKTEPTKKKLWGSPVQQQSGSRWLLANGMGKKNKHPLMKSKALPNAKSSPADSKSVSGDTLWSISSRVRGIGATSKTSIRNPNIILPK</sequence>
<dbReference type="EMBL" id="BAABME010002944">
    <property type="protein sequence ID" value="GAA0156775.1"/>
    <property type="molecule type" value="Genomic_DNA"/>
</dbReference>
<feature type="compositionally biased region" description="Low complexity" evidence="1">
    <location>
        <begin position="42"/>
        <end position="51"/>
    </location>
</feature>
<dbReference type="InterPro" id="IPR048972">
    <property type="entry name" value="PMI1_PMIR1-2_C"/>
</dbReference>